<reference evidence="1" key="1">
    <citation type="submission" date="2023-03" db="EMBL/GenBank/DDBJ databases">
        <title>Massive genome expansion in bonnet fungi (Mycena s.s.) driven by repeated elements and novel gene families across ecological guilds.</title>
        <authorList>
            <consortium name="Lawrence Berkeley National Laboratory"/>
            <person name="Harder C.B."/>
            <person name="Miyauchi S."/>
            <person name="Viragh M."/>
            <person name="Kuo A."/>
            <person name="Thoen E."/>
            <person name="Andreopoulos B."/>
            <person name="Lu D."/>
            <person name="Skrede I."/>
            <person name="Drula E."/>
            <person name="Henrissat B."/>
            <person name="Morin E."/>
            <person name="Kohler A."/>
            <person name="Barry K."/>
            <person name="LaButti K."/>
            <person name="Morin E."/>
            <person name="Salamov A."/>
            <person name="Lipzen A."/>
            <person name="Mereny Z."/>
            <person name="Hegedus B."/>
            <person name="Baldrian P."/>
            <person name="Stursova M."/>
            <person name="Weitz H."/>
            <person name="Taylor A."/>
            <person name="Grigoriev I.V."/>
            <person name="Nagy L.G."/>
            <person name="Martin F."/>
            <person name="Kauserud H."/>
        </authorList>
    </citation>
    <scope>NUCLEOTIDE SEQUENCE</scope>
    <source>
        <strain evidence="1">9144</strain>
    </source>
</reference>
<organism evidence="1 2">
    <name type="scientific">Mycena pura</name>
    <dbReference type="NCBI Taxonomy" id="153505"/>
    <lineage>
        <taxon>Eukaryota</taxon>
        <taxon>Fungi</taxon>
        <taxon>Dikarya</taxon>
        <taxon>Basidiomycota</taxon>
        <taxon>Agaricomycotina</taxon>
        <taxon>Agaricomycetes</taxon>
        <taxon>Agaricomycetidae</taxon>
        <taxon>Agaricales</taxon>
        <taxon>Marasmiineae</taxon>
        <taxon>Mycenaceae</taxon>
        <taxon>Mycena</taxon>
    </lineage>
</organism>
<evidence type="ECO:0000313" key="1">
    <source>
        <dbReference type="EMBL" id="KAJ7211775.1"/>
    </source>
</evidence>
<evidence type="ECO:0000313" key="2">
    <source>
        <dbReference type="Proteomes" id="UP001219525"/>
    </source>
</evidence>
<proteinExistence type="predicted"/>
<name>A0AAD6VFX2_9AGAR</name>
<accession>A0AAD6VFX2</accession>
<protein>
    <submittedName>
        <fullName evidence="1">Uncharacterized protein</fullName>
    </submittedName>
</protein>
<dbReference type="AlphaFoldDB" id="A0AAD6VFX2"/>
<gene>
    <name evidence="1" type="ORF">GGX14DRAFT_623535</name>
</gene>
<comment type="caution">
    <text evidence="1">The sequence shown here is derived from an EMBL/GenBank/DDBJ whole genome shotgun (WGS) entry which is preliminary data.</text>
</comment>
<keyword evidence="2" id="KW-1185">Reference proteome</keyword>
<dbReference type="Proteomes" id="UP001219525">
    <property type="component" value="Unassembled WGS sequence"/>
</dbReference>
<dbReference type="EMBL" id="JARJCW010000025">
    <property type="protein sequence ID" value="KAJ7211775.1"/>
    <property type="molecule type" value="Genomic_DNA"/>
</dbReference>
<sequence>MHPSLKLSNLFRLPEYLKQRANSAAQGSFEDMLYLVEELSNQPESIRRLMTPVFYGTLDPADVAALHQLDSLDTDGLAALIADRSVPREAYHDLWSRIWDWITFLDAFREHLRFTDPLWLLIGSTPGVWVVIARAWGMLLHAEDIPGLNGISVVLASVKAGYDCTGIATLDDLISGAGGG</sequence>